<dbReference type="GO" id="GO:0005765">
    <property type="term" value="C:lysosomal membrane"/>
    <property type="evidence" value="ECO:0007669"/>
    <property type="project" value="UniProtKB-SubCell"/>
</dbReference>
<sequence>MGHRLVLLLCGLVQVWGSSEVPPRNVSFRCLQISSFANSTWTRTDMLTWLGDLQTVAWPNDSDSIHFLKPWSQGRFSRQQWNKLQHVLWVYRSSFTRDIKEFAIMLRRAYPLELQLAAGCEAYPGNASENYVHVAFQGSHILTFQGTSWEAAPDAPSWLNPAIEELNKDQGTRETVHSLLSDTCPQVVSGLLEAGKSELERQVKPEAWLSSGPSPGPGRLQLVCHVSGFHPKPVWVTWMRGEQEQKDIQRGDVLPNADETWYLRVTLDVAAGEAAGLSCRVKHSSLGGQDIVLHWDSSSHFWVALVCLMILIALGVGLVIWMRRRSRRKEGEPGETGTAAHLLSGLLPGRLSMQHEYLWSLAPLPHLPHPVASPSRCLGPLCPAEYTAQPSNALSWFESRVRLVCFLTVNESFLRSVRQFISYTQIRKPVGSENVHPLPLPALHVGNSPSSMNTSPSLRELESSKRKERKKKGTTNFSSEHLVVKSD</sequence>
<keyword evidence="13" id="KW-1015">Disulfide bond</keyword>
<keyword evidence="4" id="KW-1003">Cell membrane</keyword>
<protein>
    <submittedName>
        <fullName evidence="22">Antigen-presenting glycoprotein CD1d</fullName>
    </submittedName>
</protein>
<feature type="region of interest" description="Disordered" evidence="18">
    <location>
        <begin position="441"/>
        <end position="487"/>
    </location>
</feature>
<dbReference type="Proteomes" id="UP000028990">
    <property type="component" value="Unassembled WGS sequence"/>
</dbReference>
<evidence type="ECO:0000313" key="22">
    <source>
        <dbReference type="EMBL" id="KFO26139.1"/>
    </source>
</evidence>
<dbReference type="AlphaFoldDB" id="A0A091D219"/>
<dbReference type="InterPro" id="IPR050208">
    <property type="entry name" value="MHC_class-I_related"/>
</dbReference>
<dbReference type="InterPro" id="IPR003597">
    <property type="entry name" value="Ig_C1-set"/>
</dbReference>
<gene>
    <name evidence="22" type="ORF">H920_12496</name>
</gene>
<evidence type="ECO:0000256" key="10">
    <source>
        <dbReference type="ARBA" id="ARBA00022989"/>
    </source>
</evidence>
<feature type="domain" description="Ig-like" evidence="21">
    <location>
        <begin position="185"/>
        <end position="285"/>
    </location>
</feature>
<dbReference type="PANTHER" id="PTHR16675:SF175">
    <property type="entry name" value="ANTIGEN-PRESENTING GLYCOPROTEIN CD1D"/>
    <property type="match status" value="1"/>
</dbReference>
<dbReference type="Gene3D" id="3.30.500.10">
    <property type="entry name" value="MHC class I-like antigen recognition-like"/>
    <property type="match status" value="1"/>
</dbReference>
<evidence type="ECO:0000256" key="4">
    <source>
        <dbReference type="ARBA" id="ARBA00022475"/>
    </source>
</evidence>
<evidence type="ECO:0000256" key="19">
    <source>
        <dbReference type="SAM" id="Phobius"/>
    </source>
</evidence>
<comment type="subcellular location">
    <subcellularLocation>
        <location evidence="1">Cell membrane</location>
        <topology evidence="1">Single-pass type I membrane protein</topology>
    </subcellularLocation>
    <subcellularLocation>
        <location evidence="2">Endosome membrane</location>
    </subcellularLocation>
    <subcellularLocation>
        <location evidence="3">Lysosome membrane</location>
    </subcellularLocation>
</comment>
<dbReference type="FunFam" id="3.30.500.10:FF:000002">
    <property type="entry name" value="Antigen-presenting glycoprotein CD1d1"/>
    <property type="match status" value="1"/>
</dbReference>
<keyword evidence="8" id="KW-0967">Endosome</keyword>
<dbReference type="GO" id="GO:0030883">
    <property type="term" value="F:endogenous lipid antigen binding"/>
    <property type="evidence" value="ECO:0007669"/>
    <property type="project" value="TreeGrafter"/>
</dbReference>
<evidence type="ECO:0000256" key="16">
    <source>
        <dbReference type="ARBA" id="ARBA00023319"/>
    </source>
</evidence>
<proteinExistence type="predicted"/>
<evidence type="ECO:0000256" key="7">
    <source>
        <dbReference type="ARBA" id="ARBA00022729"/>
    </source>
</evidence>
<dbReference type="GO" id="GO:0032743">
    <property type="term" value="P:positive regulation of interleukin-2 production"/>
    <property type="evidence" value="ECO:0007669"/>
    <property type="project" value="UniProtKB-ARBA"/>
</dbReference>
<dbReference type="GO" id="GO:0009897">
    <property type="term" value="C:external side of plasma membrane"/>
    <property type="evidence" value="ECO:0007669"/>
    <property type="project" value="TreeGrafter"/>
</dbReference>
<organism evidence="22 23">
    <name type="scientific">Fukomys damarensis</name>
    <name type="common">Damaraland mole rat</name>
    <name type="synonym">Cryptomys damarensis</name>
    <dbReference type="NCBI Taxonomy" id="885580"/>
    <lineage>
        <taxon>Eukaryota</taxon>
        <taxon>Metazoa</taxon>
        <taxon>Chordata</taxon>
        <taxon>Craniata</taxon>
        <taxon>Vertebrata</taxon>
        <taxon>Euteleostomi</taxon>
        <taxon>Mammalia</taxon>
        <taxon>Eutheria</taxon>
        <taxon>Euarchontoglires</taxon>
        <taxon>Glires</taxon>
        <taxon>Rodentia</taxon>
        <taxon>Hystricomorpha</taxon>
        <taxon>Bathyergidae</taxon>
        <taxon>Fukomys</taxon>
    </lineage>
</organism>
<dbReference type="STRING" id="885580.ENSFDAP00000013693"/>
<evidence type="ECO:0000256" key="9">
    <source>
        <dbReference type="ARBA" id="ARBA00022859"/>
    </source>
</evidence>
<evidence type="ECO:0000256" key="3">
    <source>
        <dbReference type="ARBA" id="ARBA00004656"/>
    </source>
</evidence>
<keyword evidence="12 19" id="KW-0472">Membrane</keyword>
<dbReference type="eggNOG" id="ENOG502SJH6">
    <property type="taxonomic scope" value="Eukaryota"/>
</dbReference>
<evidence type="ECO:0000256" key="18">
    <source>
        <dbReference type="SAM" id="MobiDB-lite"/>
    </source>
</evidence>
<evidence type="ECO:0000256" key="14">
    <source>
        <dbReference type="ARBA" id="ARBA00023180"/>
    </source>
</evidence>
<evidence type="ECO:0000256" key="20">
    <source>
        <dbReference type="SAM" id="SignalP"/>
    </source>
</evidence>
<keyword evidence="7 20" id="KW-0732">Signal</keyword>
<dbReference type="InterPro" id="IPR037055">
    <property type="entry name" value="MHC_I-like_Ag-recog_sf"/>
</dbReference>
<evidence type="ECO:0000256" key="2">
    <source>
        <dbReference type="ARBA" id="ARBA00004608"/>
    </source>
</evidence>
<dbReference type="Gene3D" id="2.60.40.10">
    <property type="entry name" value="Immunoglobulins"/>
    <property type="match status" value="1"/>
</dbReference>
<dbReference type="InterPro" id="IPR011161">
    <property type="entry name" value="MHC_I-like_Ag-recog"/>
</dbReference>
<dbReference type="GO" id="GO:0001916">
    <property type="term" value="P:positive regulation of T cell mediated cytotoxicity"/>
    <property type="evidence" value="ECO:0007669"/>
    <property type="project" value="TreeGrafter"/>
</dbReference>
<reference evidence="22 23" key="1">
    <citation type="submission" date="2013-11" db="EMBL/GenBank/DDBJ databases">
        <title>The Damaraland mole rat (Fukomys damarensis) genome and evolution of African mole rats.</title>
        <authorList>
            <person name="Gladyshev V.N."/>
            <person name="Fang X."/>
        </authorList>
    </citation>
    <scope>NUCLEOTIDE SEQUENCE [LARGE SCALE GENOMIC DNA]</scope>
    <source>
        <tissue evidence="22">Liver</tissue>
    </source>
</reference>
<evidence type="ECO:0000259" key="21">
    <source>
        <dbReference type="PROSITE" id="PS50835"/>
    </source>
</evidence>
<dbReference type="FunFam" id="2.60.40.10:FF:000254">
    <property type="entry name" value="Antigen-presenting glycoprotein CD1d1"/>
    <property type="match status" value="1"/>
</dbReference>
<evidence type="ECO:0000256" key="13">
    <source>
        <dbReference type="ARBA" id="ARBA00023157"/>
    </source>
</evidence>
<dbReference type="GO" id="GO:0032753">
    <property type="term" value="P:positive regulation of interleukin-4 production"/>
    <property type="evidence" value="ECO:0007669"/>
    <property type="project" value="UniProtKB-ARBA"/>
</dbReference>
<keyword evidence="23" id="KW-1185">Reference proteome</keyword>
<evidence type="ECO:0000256" key="17">
    <source>
        <dbReference type="ARBA" id="ARBA00037531"/>
    </source>
</evidence>
<dbReference type="GO" id="GO:0048006">
    <property type="term" value="P:antigen processing and presentation, endogenous lipid antigen via MHC class Ib"/>
    <property type="evidence" value="ECO:0007669"/>
    <property type="project" value="TreeGrafter"/>
</dbReference>
<keyword evidence="11" id="KW-1064">Adaptive immunity</keyword>
<evidence type="ECO:0000313" key="23">
    <source>
        <dbReference type="Proteomes" id="UP000028990"/>
    </source>
</evidence>
<keyword evidence="5" id="KW-0399">Innate immunity</keyword>
<dbReference type="CDD" id="cd21029">
    <property type="entry name" value="IgC1_CD1"/>
    <property type="match status" value="1"/>
</dbReference>
<dbReference type="EMBL" id="KN123237">
    <property type="protein sequence ID" value="KFO26139.1"/>
    <property type="molecule type" value="Genomic_DNA"/>
</dbReference>
<dbReference type="SUPFAM" id="SSF48726">
    <property type="entry name" value="Immunoglobulin"/>
    <property type="match status" value="1"/>
</dbReference>
<evidence type="ECO:0000256" key="12">
    <source>
        <dbReference type="ARBA" id="ARBA00023136"/>
    </source>
</evidence>
<keyword evidence="9" id="KW-0391">Immunity</keyword>
<comment type="function">
    <text evidence="17">Antigen-presenting protein that binds self and non-self glycolipids and presents them to T-cell receptors on natural killer T-cells.</text>
</comment>
<dbReference type="InterPro" id="IPR011162">
    <property type="entry name" value="MHC_I/II-like_Ag-recog"/>
</dbReference>
<dbReference type="GO" id="GO:0045087">
    <property type="term" value="P:innate immune response"/>
    <property type="evidence" value="ECO:0007669"/>
    <property type="project" value="UniProtKB-KW"/>
</dbReference>
<feature type="chain" id="PRO_5001872905" evidence="20">
    <location>
        <begin position="18"/>
        <end position="487"/>
    </location>
</feature>
<dbReference type="InterPro" id="IPR013783">
    <property type="entry name" value="Ig-like_fold"/>
</dbReference>
<dbReference type="PROSITE" id="PS50835">
    <property type="entry name" value="IG_LIKE"/>
    <property type="match status" value="1"/>
</dbReference>
<dbReference type="GO" id="GO:0010008">
    <property type="term" value="C:endosome membrane"/>
    <property type="evidence" value="ECO:0007669"/>
    <property type="project" value="UniProtKB-SubCell"/>
</dbReference>
<dbReference type="Pfam" id="PF16497">
    <property type="entry name" value="MHC_I_3"/>
    <property type="match status" value="1"/>
</dbReference>
<dbReference type="SMART" id="SM00407">
    <property type="entry name" value="IGc1"/>
    <property type="match status" value="1"/>
</dbReference>
<dbReference type="GO" id="GO:0030884">
    <property type="term" value="F:exogenous lipid antigen binding"/>
    <property type="evidence" value="ECO:0007669"/>
    <property type="project" value="TreeGrafter"/>
</dbReference>
<evidence type="ECO:0000256" key="1">
    <source>
        <dbReference type="ARBA" id="ARBA00004251"/>
    </source>
</evidence>
<dbReference type="InterPro" id="IPR036179">
    <property type="entry name" value="Ig-like_dom_sf"/>
</dbReference>
<dbReference type="GO" id="GO:0002250">
    <property type="term" value="P:adaptive immune response"/>
    <property type="evidence" value="ECO:0007669"/>
    <property type="project" value="UniProtKB-KW"/>
</dbReference>
<dbReference type="SUPFAM" id="SSF54452">
    <property type="entry name" value="MHC antigen-recognition domain"/>
    <property type="match status" value="1"/>
</dbReference>
<feature type="signal peptide" evidence="20">
    <location>
        <begin position="1"/>
        <end position="17"/>
    </location>
</feature>
<accession>A0A091D219</accession>
<dbReference type="GO" id="GO:0071723">
    <property type="term" value="F:lipopeptide binding"/>
    <property type="evidence" value="ECO:0007669"/>
    <property type="project" value="TreeGrafter"/>
</dbReference>
<dbReference type="GO" id="GO:0051135">
    <property type="term" value="P:positive regulation of NK T cell activation"/>
    <property type="evidence" value="ECO:0007669"/>
    <property type="project" value="UniProtKB-ARBA"/>
</dbReference>
<evidence type="ECO:0000256" key="5">
    <source>
        <dbReference type="ARBA" id="ARBA00022588"/>
    </source>
</evidence>
<evidence type="ECO:0000256" key="6">
    <source>
        <dbReference type="ARBA" id="ARBA00022692"/>
    </source>
</evidence>
<keyword evidence="15" id="KW-0458">Lysosome</keyword>
<dbReference type="PANTHER" id="PTHR16675">
    <property type="entry name" value="MHC CLASS I-RELATED"/>
    <property type="match status" value="1"/>
</dbReference>
<feature type="compositionally biased region" description="Polar residues" evidence="18">
    <location>
        <begin position="447"/>
        <end position="456"/>
    </location>
</feature>
<evidence type="ECO:0000256" key="11">
    <source>
        <dbReference type="ARBA" id="ARBA00023130"/>
    </source>
</evidence>
<keyword evidence="16" id="KW-0393">Immunoglobulin domain</keyword>
<feature type="transmembrane region" description="Helical" evidence="19">
    <location>
        <begin position="301"/>
        <end position="321"/>
    </location>
</feature>
<dbReference type="GO" id="GO:0048007">
    <property type="term" value="P:antigen processing and presentation, exogenous lipid antigen via MHC class Ib"/>
    <property type="evidence" value="ECO:0007669"/>
    <property type="project" value="TreeGrafter"/>
</dbReference>
<name>A0A091D219_FUKDA</name>
<dbReference type="GO" id="GO:0005615">
    <property type="term" value="C:extracellular space"/>
    <property type="evidence" value="ECO:0007669"/>
    <property type="project" value="TreeGrafter"/>
</dbReference>
<evidence type="ECO:0000256" key="15">
    <source>
        <dbReference type="ARBA" id="ARBA00023228"/>
    </source>
</evidence>
<evidence type="ECO:0000256" key="8">
    <source>
        <dbReference type="ARBA" id="ARBA00022753"/>
    </source>
</evidence>
<keyword evidence="6 19" id="KW-0812">Transmembrane</keyword>
<dbReference type="InterPro" id="IPR007110">
    <property type="entry name" value="Ig-like_dom"/>
</dbReference>
<keyword evidence="10 19" id="KW-1133">Transmembrane helix</keyword>
<dbReference type="Pfam" id="PF07654">
    <property type="entry name" value="C1-set"/>
    <property type="match status" value="1"/>
</dbReference>
<keyword evidence="14" id="KW-0325">Glycoprotein</keyword>